<evidence type="ECO:0000313" key="3">
    <source>
        <dbReference type="Proteomes" id="UP000663760"/>
    </source>
</evidence>
<gene>
    <name evidence="2" type="ORF">SI8410_08011538</name>
</gene>
<evidence type="ECO:0000313" key="2">
    <source>
        <dbReference type="EMBL" id="CAA7400860.1"/>
    </source>
</evidence>
<keyword evidence="3" id="KW-1185">Reference proteome</keyword>
<proteinExistence type="predicted"/>
<feature type="region of interest" description="Disordered" evidence="1">
    <location>
        <begin position="47"/>
        <end position="71"/>
    </location>
</feature>
<protein>
    <submittedName>
        <fullName evidence="2">Uncharacterized protein</fullName>
    </submittedName>
</protein>
<sequence length="71" mass="8183">MDVERERRSHAKESSIDPLLAVPREETHDCCYWPAYGVLQVALRKRGGADCSHDRRGTHQGRKGRERADHE</sequence>
<reference evidence="2" key="1">
    <citation type="submission" date="2020-02" db="EMBL/GenBank/DDBJ databases">
        <authorList>
            <person name="Scholz U."/>
            <person name="Mascher M."/>
            <person name="Fiebig A."/>
        </authorList>
    </citation>
    <scope>NUCLEOTIDE SEQUENCE</scope>
</reference>
<evidence type="ECO:0000256" key="1">
    <source>
        <dbReference type="SAM" id="MobiDB-lite"/>
    </source>
</evidence>
<accession>A0A7I8KSW1</accession>
<dbReference type="AlphaFoldDB" id="A0A7I8KSW1"/>
<dbReference type="EMBL" id="LR746271">
    <property type="protein sequence ID" value="CAA7400860.1"/>
    <property type="molecule type" value="Genomic_DNA"/>
</dbReference>
<dbReference type="Proteomes" id="UP000663760">
    <property type="component" value="Chromosome 8"/>
</dbReference>
<feature type="compositionally biased region" description="Basic and acidic residues" evidence="1">
    <location>
        <begin position="47"/>
        <end position="57"/>
    </location>
</feature>
<organism evidence="2 3">
    <name type="scientific">Spirodela intermedia</name>
    <name type="common">Intermediate duckweed</name>
    <dbReference type="NCBI Taxonomy" id="51605"/>
    <lineage>
        <taxon>Eukaryota</taxon>
        <taxon>Viridiplantae</taxon>
        <taxon>Streptophyta</taxon>
        <taxon>Embryophyta</taxon>
        <taxon>Tracheophyta</taxon>
        <taxon>Spermatophyta</taxon>
        <taxon>Magnoliopsida</taxon>
        <taxon>Liliopsida</taxon>
        <taxon>Araceae</taxon>
        <taxon>Lemnoideae</taxon>
        <taxon>Spirodela</taxon>
    </lineage>
</organism>
<name>A0A7I8KSW1_SPIIN</name>